<dbReference type="AlphaFoldDB" id="A0A8K0J0C7"/>
<evidence type="ECO:0000256" key="1">
    <source>
        <dbReference type="SAM" id="MobiDB-lite"/>
    </source>
</evidence>
<feature type="compositionally biased region" description="Gly residues" evidence="1">
    <location>
        <begin position="27"/>
        <end position="37"/>
    </location>
</feature>
<dbReference type="Proteomes" id="UP000811619">
    <property type="component" value="Unassembled WGS sequence"/>
</dbReference>
<accession>A0A8K0J0C7</accession>
<proteinExistence type="predicted"/>
<feature type="region of interest" description="Disordered" evidence="1">
    <location>
        <begin position="1"/>
        <end position="48"/>
    </location>
</feature>
<evidence type="ECO:0000313" key="2">
    <source>
        <dbReference type="EMBL" id="KAG5915619.1"/>
    </source>
</evidence>
<reference evidence="2" key="1">
    <citation type="journal article" date="2020" name="bioRxiv">
        <title>Whole genome comparisons of ergot fungi reveals the divergence and evolution of species within the genus Claviceps are the result of varying mechanisms driving genome evolution and host range expansion.</title>
        <authorList>
            <person name="Wyka S.A."/>
            <person name="Mondo S.J."/>
            <person name="Liu M."/>
            <person name="Dettman J."/>
            <person name="Nalam V."/>
            <person name="Broders K.D."/>
        </authorList>
    </citation>
    <scope>NUCLEOTIDE SEQUENCE</scope>
    <source>
        <strain evidence="2">CCC 489</strain>
    </source>
</reference>
<keyword evidence="3" id="KW-1185">Reference proteome</keyword>
<name>A0A8K0J0C7_9HYPO</name>
<organism evidence="2 3">
    <name type="scientific">Claviceps africana</name>
    <dbReference type="NCBI Taxonomy" id="83212"/>
    <lineage>
        <taxon>Eukaryota</taxon>
        <taxon>Fungi</taxon>
        <taxon>Dikarya</taxon>
        <taxon>Ascomycota</taxon>
        <taxon>Pezizomycotina</taxon>
        <taxon>Sordariomycetes</taxon>
        <taxon>Hypocreomycetidae</taxon>
        <taxon>Hypocreales</taxon>
        <taxon>Clavicipitaceae</taxon>
        <taxon>Claviceps</taxon>
    </lineage>
</organism>
<gene>
    <name evidence="2" type="ORF">E4U42_007969</name>
</gene>
<feature type="compositionally biased region" description="Basic and acidic residues" evidence="1">
    <location>
        <begin position="11"/>
        <end position="26"/>
    </location>
</feature>
<sequence>MPASPTTKLSMPDHDMDGDDMDHGGMDHGGMSYGNGTGLTPTKTPATPVEGAASVRSITYSVAVVVAGLVGAMAL</sequence>
<dbReference type="EMBL" id="SRPY01000966">
    <property type="protein sequence ID" value="KAG5915619.1"/>
    <property type="molecule type" value="Genomic_DNA"/>
</dbReference>
<comment type="caution">
    <text evidence="2">The sequence shown here is derived from an EMBL/GenBank/DDBJ whole genome shotgun (WGS) entry which is preliminary data.</text>
</comment>
<evidence type="ECO:0000313" key="3">
    <source>
        <dbReference type="Proteomes" id="UP000811619"/>
    </source>
</evidence>
<protein>
    <submittedName>
        <fullName evidence="2">Uncharacterized protein</fullName>
    </submittedName>
</protein>